<dbReference type="KEGG" id="nfn:NFRAN_2451"/>
<name>A0A484IAK0_9ARCH</name>
<evidence type="ECO:0000313" key="1">
    <source>
        <dbReference type="EMBL" id="VFJ14773.1"/>
    </source>
</evidence>
<gene>
    <name evidence="1" type="ORF">NFRAN_2451</name>
</gene>
<reference evidence="1 2" key="1">
    <citation type="submission" date="2019-02" db="EMBL/GenBank/DDBJ databases">
        <authorList>
            <person name="Lehtovirta-Morley E L."/>
        </authorList>
    </citation>
    <scope>NUCLEOTIDE SEQUENCE [LARGE SCALE GENOMIC DNA]</scope>
    <source>
        <strain evidence="1">NFRAN1</strain>
    </source>
</reference>
<dbReference type="EMBL" id="LR216287">
    <property type="protein sequence ID" value="VFJ14773.1"/>
    <property type="molecule type" value="Genomic_DNA"/>
</dbReference>
<sequence>MKVSVELSSPWFAGSVKNKTISGRFNIYITISVNLSKFWYILASQ</sequence>
<dbReference type="Proteomes" id="UP000294299">
    <property type="component" value="Chromosome NFRAN"/>
</dbReference>
<keyword evidence="2" id="KW-1185">Reference proteome</keyword>
<organism evidence="1 2">
    <name type="scientific">Candidatus Nitrosocosmicus franklandianus</name>
    <dbReference type="NCBI Taxonomy" id="1798806"/>
    <lineage>
        <taxon>Archaea</taxon>
        <taxon>Nitrososphaerota</taxon>
        <taxon>Nitrososphaeria</taxon>
        <taxon>Nitrososphaerales</taxon>
        <taxon>Nitrososphaeraceae</taxon>
        <taxon>Candidatus Nitrosocosmicus</taxon>
    </lineage>
</organism>
<dbReference type="AlphaFoldDB" id="A0A484IAK0"/>
<evidence type="ECO:0000313" key="2">
    <source>
        <dbReference type="Proteomes" id="UP000294299"/>
    </source>
</evidence>
<proteinExistence type="predicted"/>
<protein>
    <submittedName>
        <fullName evidence="1">Uncharacterized protein</fullName>
    </submittedName>
</protein>
<accession>A0A484IAK0</accession>